<evidence type="ECO:0000256" key="1">
    <source>
        <dbReference type="SAM" id="SignalP"/>
    </source>
</evidence>
<keyword evidence="3" id="KW-1185">Reference proteome</keyword>
<dbReference type="EMBL" id="BAABFT010000012">
    <property type="protein sequence ID" value="GAA4332179.1"/>
    <property type="molecule type" value="Genomic_DNA"/>
</dbReference>
<accession>A0ABP8GZE4</accession>
<reference evidence="3" key="1">
    <citation type="journal article" date="2019" name="Int. J. Syst. Evol. Microbiol.">
        <title>The Global Catalogue of Microorganisms (GCM) 10K type strain sequencing project: providing services to taxonomists for standard genome sequencing and annotation.</title>
        <authorList>
            <consortium name="The Broad Institute Genomics Platform"/>
            <consortium name="The Broad Institute Genome Sequencing Center for Infectious Disease"/>
            <person name="Wu L."/>
            <person name="Ma J."/>
        </authorList>
    </citation>
    <scope>NUCLEOTIDE SEQUENCE [LARGE SCALE GENOMIC DNA]</scope>
    <source>
        <strain evidence="3">JCM 17705</strain>
    </source>
</reference>
<proteinExistence type="predicted"/>
<feature type="signal peptide" evidence="1">
    <location>
        <begin position="1"/>
        <end position="25"/>
    </location>
</feature>
<keyword evidence="1" id="KW-0732">Signal</keyword>
<feature type="chain" id="PRO_5046414558" description="Carboxypeptidase-like protein" evidence="1">
    <location>
        <begin position="26"/>
        <end position="593"/>
    </location>
</feature>
<sequence>MLKLKQLCRRALIAVCTFCTCGVLAQNNLSRNITVNIKGKKIADLLTIIGEQGGFYFAYGNNLVATDSVVTVSASNKTVRTLLDDLFNGKVDYKETPGYIILRPAPYRLSVYPDSVGTPDNLYIISGYVVDDNTGKKLANASVYEKSLLISTLTDQNGFFKLKIKHAGALTLTVSKEMYRDTSVNLLSDIAVYSKPRSHYYYSADTAYSKLERGWFGRLFISSKQKIQGINLGGFVSSVPVQTSLTPGLSSQGMMSSQLVNHLSLNIIGGYTAGVNGVELAGVFNIDKGDVKQVQAAGVLNLVGGDVRGVELAGVGNHVYKDVKGFQAAGVYNVVRGKLSGVQMSGVLNRVKDSVSGVQVAGVLNTSKIITGAQMAGILNYTKQNSKGFQIAGIGNITGGEAKGFQMAGLFNKARTMKGVHFSIVNIADTLDGCAIGLISFSKNGYHQLSAYTDETFSTNLSYKSGNKKLYTRLIGGANLTDSVRYFSYGLAIGHDFILNKNMVLSAEASSITLRSGSWKNQHQLNRVSALLNIKAGPKVSFFAGPSFTLYHDLGDTKAPTEQAQITRDKLLPVKFNNNLKGWLGFSAGITLF</sequence>
<dbReference type="InterPro" id="IPR008969">
    <property type="entry name" value="CarboxyPept-like_regulatory"/>
</dbReference>
<name>A0ABP8GZE4_9SPHI</name>
<dbReference type="Pfam" id="PF13715">
    <property type="entry name" value="CarbopepD_reg_2"/>
    <property type="match status" value="1"/>
</dbReference>
<comment type="caution">
    <text evidence="2">The sequence shown here is derived from an EMBL/GenBank/DDBJ whole genome shotgun (WGS) entry which is preliminary data.</text>
</comment>
<gene>
    <name evidence="2" type="ORF">GCM10023149_38310</name>
</gene>
<dbReference type="Gene3D" id="2.60.40.1120">
    <property type="entry name" value="Carboxypeptidase-like, regulatory domain"/>
    <property type="match status" value="1"/>
</dbReference>
<evidence type="ECO:0000313" key="2">
    <source>
        <dbReference type="EMBL" id="GAA4332179.1"/>
    </source>
</evidence>
<protein>
    <recommendedName>
        <fullName evidence="4">Carboxypeptidase-like protein</fullName>
    </recommendedName>
</protein>
<evidence type="ECO:0008006" key="4">
    <source>
        <dbReference type="Google" id="ProtNLM"/>
    </source>
</evidence>
<dbReference type="RefSeq" id="WP_345212780.1">
    <property type="nucleotide sequence ID" value="NZ_BAABFT010000012.1"/>
</dbReference>
<organism evidence="2 3">
    <name type="scientific">Mucilaginibacter gynuensis</name>
    <dbReference type="NCBI Taxonomy" id="1302236"/>
    <lineage>
        <taxon>Bacteria</taxon>
        <taxon>Pseudomonadati</taxon>
        <taxon>Bacteroidota</taxon>
        <taxon>Sphingobacteriia</taxon>
        <taxon>Sphingobacteriales</taxon>
        <taxon>Sphingobacteriaceae</taxon>
        <taxon>Mucilaginibacter</taxon>
    </lineage>
</organism>
<evidence type="ECO:0000313" key="3">
    <source>
        <dbReference type="Proteomes" id="UP001500582"/>
    </source>
</evidence>
<dbReference type="Proteomes" id="UP001500582">
    <property type="component" value="Unassembled WGS sequence"/>
</dbReference>
<dbReference type="SUPFAM" id="SSF49464">
    <property type="entry name" value="Carboxypeptidase regulatory domain-like"/>
    <property type="match status" value="1"/>
</dbReference>